<dbReference type="Proteomes" id="UP001161247">
    <property type="component" value="Chromosome 6"/>
</dbReference>
<dbReference type="InterPro" id="IPR051582">
    <property type="entry name" value="LRR_extensin-like_regulator"/>
</dbReference>
<dbReference type="PANTHER" id="PTHR32093:SF122">
    <property type="entry name" value="LEUCINE-RICH REPEAT-CONTAINING N-TERMINAL PLANT-TYPE DOMAIN-CONTAINING PROTEIN"/>
    <property type="match status" value="1"/>
</dbReference>
<accession>A0AAV1DT58</accession>
<evidence type="ECO:0000256" key="2">
    <source>
        <dbReference type="ARBA" id="ARBA00022525"/>
    </source>
</evidence>
<keyword evidence="2" id="KW-0964">Secreted</keyword>
<evidence type="ECO:0000256" key="3">
    <source>
        <dbReference type="ARBA" id="ARBA00022729"/>
    </source>
</evidence>
<dbReference type="Pfam" id="PF00560">
    <property type="entry name" value="LRR_1"/>
    <property type="match status" value="2"/>
</dbReference>
<keyword evidence="4" id="KW-0677">Repeat</keyword>
<organism evidence="7 8">
    <name type="scientific">Oldenlandia corymbosa var. corymbosa</name>
    <dbReference type="NCBI Taxonomy" id="529605"/>
    <lineage>
        <taxon>Eukaryota</taxon>
        <taxon>Viridiplantae</taxon>
        <taxon>Streptophyta</taxon>
        <taxon>Embryophyta</taxon>
        <taxon>Tracheophyta</taxon>
        <taxon>Spermatophyta</taxon>
        <taxon>Magnoliopsida</taxon>
        <taxon>eudicotyledons</taxon>
        <taxon>Gunneridae</taxon>
        <taxon>Pentapetalae</taxon>
        <taxon>asterids</taxon>
        <taxon>lamiids</taxon>
        <taxon>Gentianales</taxon>
        <taxon>Rubiaceae</taxon>
        <taxon>Rubioideae</taxon>
        <taxon>Spermacoceae</taxon>
        <taxon>Hedyotis-Oldenlandia complex</taxon>
        <taxon>Oldenlandia</taxon>
    </lineage>
</organism>
<dbReference type="GO" id="GO:0005576">
    <property type="term" value="C:extracellular region"/>
    <property type="evidence" value="ECO:0007669"/>
    <property type="project" value="UniProtKB-SubCell"/>
</dbReference>
<dbReference type="PANTHER" id="PTHR32093">
    <property type="entry name" value="LEUCINE-RICH REPEAT EXTENSIN-LIKE PROTEIN 3-RELATED"/>
    <property type="match status" value="1"/>
</dbReference>
<evidence type="ECO:0000313" key="8">
    <source>
        <dbReference type="Proteomes" id="UP001161247"/>
    </source>
</evidence>
<dbReference type="InterPro" id="IPR001611">
    <property type="entry name" value="Leu-rich_rpt"/>
</dbReference>
<feature type="region of interest" description="Disordered" evidence="5">
    <location>
        <begin position="456"/>
        <end position="485"/>
    </location>
</feature>
<gene>
    <name evidence="7" type="ORF">OLC1_LOCUS17918</name>
</gene>
<dbReference type="AlphaFoldDB" id="A0AAV1DT58"/>
<evidence type="ECO:0000313" key="7">
    <source>
        <dbReference type="EMBL" id="CAI9110212.1"/>
    </source>
</evidence>
<comment type="subcellular location">
    <subcellularLocation>
        <location evidence="1">Secreted</location>
    </subcellularLocation>
</comment>
<keyword evidence="3 6" id="KW-0732">Signal</keyword>
<feature type="chain" id="PRO_5043998791" evidence="6">
    <location>
        <begin position="30"/>
        <end position="485"/>
    </location>
</feature>
<evidence type="ECO:0000256" key="6">
    <source>
        <dbReference type="SAM" id="SignalP"/>
    </source>
</evidence>
<evidence type="ECO:0000256" key="1">
    <source>
        <dbReference type="ARBA" id="ARBA00004613"/>
    </source>
</evidence>
<name>A0AAV1DT58_OLDCO</name>
<dbReference type="SUPFAM" id="SSF52058">
    <property type="entry name" value="L domain-like"/>
    <property type="match status" value="1"/>
</dbReference>
<feature type="compositionally biased region" description="Pro residues" evidence="5">
    <location>
        <begin position="65"/>
        <end position="76"/>
    </location>
</feature>
<dbReference type="EMBL" id="OX459123">
    <property type="protein sequence ID" value="CAI9110212.1"/>
    <property type="molecule type" value="Genomic_DNA"/>
</dbReference>
<keyword evidence="8" id="KW-1185">Reference proteome</keyword>
<evidence type="ECO:0000256" key="5">
    <source>
        <dbReference type="SAM" id="MobiDB-lite"/>
    </source>
</evidence>
<feature type="signal peptide" evidence="6">
    <location>
        <begin position="1"/>
        <end position="29"/>
    </location>
</feature>
<evidence type="ECO:0000256" key="4">
    <source>
        <dbReference type="ARBA" id="ARBA00022737"/>
    </source>
</evidence>
<reference evidence="7" key="1">
    <citation type="submission" date="2023-03" db="EMBL/GenBank/DDBJ databases">
        <authorList>
            <person name="Julca I."/>
        </authorList>
    </citation>
    <scope>NUCLEOTIDE SEQUENCE</scope>
</reference>
<sequence length="485" mass="53649">METNTLLSRLPLAFFLLLHFSCCFYNAIGSTPPVSAAQQNGRLALEIVIGGGSTPPGYPPENGDCPPPPPPPCPPPPPPPRPPKMVPPHPPPRPPSPTPPLYVNPEIERSARIIQRFGRNILNDPKGVVKTWTGNKLCIDKSKYVGFICYKGDSEPNSKFRLVGVDFNGNNFNTKPGRGPLLVQGFLENLKDTVFFHANSNNFTGAIPYNISKLRQFYELDLSNNKLVGAFPKPVLSATLLTFLDLRFNFLTGPIPPQVFKLDLDVLFLNNNGFTGNIPENLGQTPVLFLTLANNKLTGPIPKSIGQTAINLLEVLLLNNQLSGCLPYEIGFLNKTTIFDASINKLTGPIPNSFGCLEEMQIMNFTFNQLYGAVPESLCALDDLMSVDLRFNYFTQVGEECRELIKKGILDMSMNCILDLPNQRSAKECAAFFSVGRTCPDPSSLNYVPCKIHHRSNRQQQTSHRVRKKARSPSRAYEALKGKHD</sequence>
<dbReference type="InterPro" id="IPR032675">
    <property type="entry name" value="LRR_dom_sf"/>
</dbReference>
<dbReference type="Gene3D" id="3.80.10.10">
    <property type="entry name" value="Ribonuclease Inhibitor"/>
    <property type="match status" value="1"/>
</dbReference>
<protein>
    <submittedName>
        <fullName evidence="7">OLC1v1010202C1</fullName>
    </submittedName>
</protein>
<feature type="region of interest" description="Disordered" evidence="5">
    <location>
        <begin position="52"/>
        <end position="76"/>
    </location>
</feature>
<proteinExistence type="predicted"/>